<evidence type="ECO:0000256" key="1">
    <source>
        <dbReference type="SAM" id="MobiDB-lite"/>
    </source>
</evidence>
<organism evidence="2 3">
    <name type="scientific">Vitis vinifera</name>
    <name type="common">Grape</name>
    <dbReference type="NCBI Taxonomy" id="29760"/>
    <lineage>
        <taxon>Eukaryota</taxon>
        <taxon>Viridiplantae</taxon>
        <taxon>Streptophyta</taxon>
        <taxon>Embryophyta</taxon>
        <taxon>Tracheophyta</taxon>
        <taxon>Spermatophyta</taxon>
        <taxon>Magnoliopsida</taxon>
        <taxon>eudicotyledons</taxon>
        <taxon>Gunneridae</taxon>
        <taxon>Pentapetalae</taxon>
        <taxon>rosids</taxon>
        <taxon>Vitales</taxon>
        <taxon>Vitaceae</taxon>
        <taxon>Viteae</taxon>
        <taxon>Vitis</taxon>
    </lineage>
</organism>
<feature type="region of interest" description="Disordered" evidence="1">
    <location>
        <begin position="168"/>
        <end position="208"/>
    </location>
</feature>
<feature type="compositionally biased region" description="Basic and acidic residues" evidence="1">
    <location>
        <begin position="169"/>
        <end position="181"/>
    </location>
</feature>
<dbReference type="PANTHER" id="PTHR36968">
    <property type="entry name" value="HOMEOBOX-DDT DOMAIN PROTEIN RLT2"/>
    <property type="match status" value="1"/>
</dbReference>
<accession>A0ABY9CVA6</accession>
<dbReference type="PANTHER" id="PTHR36968:SF8">
    <property type="entry name" value="HOMEOBOX-DDT DOMAIN PROTEIN RLT3 ISOFORM X1"/>
    <property type="match status" value="1"/>
</dbReference>
<evidence type="ECO:0000313" key="3">
    <source>
        <dbReference type="Proteomes" id="UP001227230"/>
    </source>
</evidence>
<proteinExistence type="predicted"/>
<sequence>MNPLTWTEIPCQVLVAAGFGSRKGTLRKEALDKELNSMVKYGLRLGTLKGELFSILLNQGNNGMTVPDLSRCVQISELNLADTTEELELLMYSTLSSDITLYEKISSFSYDSGSTDDDFKNSRKYSSNDDSDSDSGTFNLEKTGGGVEKDQELNVGVVVRDTVIVDNQDGTKGDACTDKSKTAGLINNEEKQETETKPEADSEATKNEHIIKGAELENAVSGKSESPESADLSSVLNTTIKLDETNHHSDEDDKENEIEGSVTDEESKGMVLEGSEVAKHFLEELEQVSGGGSHSGAESSRDHSQRIGGQIVSDSDEEVDTDEEGDGKELFNSVALAAILKAVTNTSSDSGSITITSPDGSKLFSVDCPARLESANWSQKPAPLPDQTSPIFLPLLILQLGATQRTP</sequence>
<keyword evidence="3" id="KW-1185">Reference proteome</keyword>
<feature type="compositionally biased region" description="Acidic residues" evidence="1">
    <location>
        <begin position="252"/>
        <end position="264"/>
    </location>
</feature>
<protein>
    <submittedName>
        <fullName evidence="2">Uncharacterized protein</fullName>
    </submittedName>
</protein>
<feature type="region of interest" description="Disordered" evidence="1">
    <location>
        <begin position="287"/>
        <end position="327"/>
    </location>
</feature>
<feature type="compositionally biased region" description="Basic and acidic residues" evidence="1">
    <location>
        <begin position="188"/>
        <end position="208"/>
    </location>
</feature>
<dbReference type="InterPro" id="IPR044977">
    <property type="entry name" value="RLT1-3"/>
</dbReference>
<gene>
    <name evidence="2" type="ORF">VitviT2T_017072</name>
</gene>
<evidence type="ECO:0000313" key="2">
    <source>
        <dbReference type="EMBL" id="WJZ98557.1"/>
    </source>
</evidence>
<feature type="region of interest" description="Disordered" evidence="1">
    <location>
        <begin position="111"/>
        <end position="153"/>
    </location>
</feature>
<dbReference type="EMBL" id="CP126658">
    <property type="protein sequence ID" value="WJZ98557.1"/>
    <property type="molecule type" value="Genomic_DNA"/>
</dbReference>
<feature type="region of interest" description="Disordered" evidence="1">
    <location>
        <begin position="243"/>
        <end position="268"/>
    </location>
</feature>
<feature type="compositionally biased region" description="Acidic residues" evidence="1">
    <location>
        <begin position="314"/>
        <end position="326"/>
    </location>
</feature>
<reference evidence="2 3" key="1">
    <citation type="journal article" date="2023" name="Hortic Res">
        <title>The complete reference genome for grapevine (Vitis vinifera L.) genetics and breeding.</title>
        <authorList>
            <person name="Shi X."/>
            <person name="Cao S."/>
            <person name="Wang X."/>
            <person name="Huang S."/>
            <person name="Wang Y."/>
            <person name="Liu Z."/>
            <person name="Liu W."/>
            <person name="Leng X."/>
            <person name="Peng Y."/>
            <person name="Wang N."/>
            <person name="Wang Y."/>
            <person name="Ma Z."/>
            <person name="Xu X."/>
            <person name="Zhang F."/>
            <person name="Xue H."/>
            <person name="Zhong H."/>
            <person name="Wang Y."/>
            <person name="Zhang K."/>
            <person name="Velt A."/>
            <person name="Avia K."/>
            <person name="Holtgrawe D."/>
            <person name="Grimplet J."/>
            <person name="Matus J.T."/>
            <person name="Ware D."/>
            <person name="Wu X."/>
            <person name="Wang H."/>
            <person name="Liu C."/>
            <person name="Fang Y."/>
            <person name="Rustenholz C."/>
            <person name="Cheng Z."/>
            <person name="Xiao H."/>
            <person name="Zhou Y."/>
        </authorList>
    </citation>
    <scope>NUCLEOTIDE SEQUENCE [LARGE SCALE GENOMIC DNA]</scope>
    <source>
        <strain evidence="3">cv. Pinot noir / PN40024</strain>
        <tissue evidence="2">Leaf</tissue>
    </source>
</reference>
<name>A0ABY9CVA6_VITVI</name>
<dbReference type="Proteomes" id="UP001227230">
    <property type="component" value="Chromosome 11"/>
</dbReference>